<keyword evidence="2" id="KW-0472">Membrane</keyword>
<keyword evidence="2" id="KW-0812">Transmembrane</keyword>
<evidence type="ECO:0000313" key="4">
    <source>
        <dbReference type="EMBL" id="RAR46656.1"/>
    </source>
</evidence>
<evidence type="ECO:0000256" key="2">
    <source>
        <dbReference type="SAM" id="Phobius"/>
    </source>
</evidence>
<protein>
    <recommendedName>
        <fullName evidence="3">YdbS-like PH domain-containing protein</fullName>
    </recommendedName>
</protein>
<accession>A0A328WNE5</accession>
<dbReference type="PANTHER" id="PTHR34473:SF2">
    <property type="entry name" value="UPF0699 TRANSMEMBRANE PROTEIN YDBT"/>
    <property type="match status" value="1"/>
</dbReference>
<dbReference type="PANTHER" id="PTHR34473">
    <property type="entry name" value="UPF0699 TRANSMEMBRANE PROTEIN YDBS"/>
    <property type="match status" value="1"/>
</dbReference>
<dbReference type="EMBL" id="QLSV01000016">
    <property type="protein sequence ID" value="RAR46656.1"/>
    <property type="molecule type" value="Genomic_DNA"/>
</dbReference>
<feature type="domain" description="YdbS-like PH" evidence="3">
    <location>
        <begin position="110"/>
        <end position="187"/>
    </location>
</feature>
<evidence type="ECO:0000259" key="3">
    <source>
        <dbReference type="Pfam" id="PF03703"/>
    </source>
</evidence>
<dbReference type="InterPro" id="IPR005182">
    <property type="entry name" value="YdbS-like_PH"/>
</dbReference>
<comment type="caution">
    <text evidence="4">The sequence shown here is derived from an EMBL/GenBank/DDBJ whole genome shotgun (WGS) entry which is preliminary data.</text>
</comment>
<evidence type="ECO:0000256" key="1">
    <source>
        <dbReference type="SAM" id="MobiDB-lite"/>
    </source>
</evidence>
<name>A0A328WNE5_9FLAO</name>
<feature type="transmembrane region" description="Helical" evidence="2">
    <location>
        <begin position="57"/>
        <end position="79"/>
    </location>
</feature>
<proteinExistence type="predicted"/>
<organism evidence="4 5">
    <name type="scientific">Flavobacterium lacus</name>
    <dbReference type="NCBI Taxonomy" id="1353778"/>
    <lineage>
        <taxon>Bacteria</taxon>
        <taxon>Pseudomonadati</taxon>
        <taxon>Bacteroidota</taxon>
        <taxon>Flavobacteriia</taxon>
        <taxon>Flavobacteriales</taxon>
        <taxon>Flavobacteriaceae</taxon>
        <taxon>Flavobacterium</taxon>
    </lineage>
</organism>
<reference evidence="4 5" key="1">
    <citation type="submission" date="2018-06" db="EMBL/GenBank/DDBJ databases">
        <title>Genomic Encyclopedia of Type Strains, Phase III (KMG-III): the genomes of soil and plant-associated and newly described type strains.</title>
        <authorList>
            <person name="Whitman W."/>
        </authorList>
    </citation>
    <scope>NUCLEOTIDE SEQUENCE [LARGE SCALE GENOMIC DNA]</scope>
    <source>
        <strain evidence="4 5">CGMCC 1.12504</strain>
    </source>
</reference>
<keyword evidence="2" id="KW-1133">Transmembrane helix</keyword>
<keyword evidence="5" id="KW-1185">Reference proteome</keyword>
<feature type="compositionally biased region" description="Basic and acidic residues" evidence="1">
    <location>
        <begin position="210"/>
        <end position="225"/>
    </location>
</feature>
<dbReference type="AlphaFoldDB" id="A0A328WNE5"/>
<feature type="region of interest" description="Disordered" evidence="1">
    <location>
        <begin position="210"/>
        <end position="231"/>
    </location>
</feature>
<evidence type="ECO:0000313" key="5">
    <source>
        <dbReference type="Proteomes" id="UP000249518"/>
    </source>
</evidence>
<sequence length="231" mass="26630">MPFWKKESLTLRKNGFHNHQLKLYTLEEFTNSTVSFDSLPKFELVPFQPLNKNYLNVVYISNAIFAVILAIGLTLFIIFNDFVRSNVILWVAILIGIIALLFWLSNISFRKKGYALREKDILFRKGILSTTKTVIPFNRIQHVALHEGVFSRMYQLSELQVYTAGGSSSDLHIPGLPKEEAERIKSFLLNKITVLENVSNVIEEPIFPEEIREENHPIDESRSDSENETQN</sequence>
<feature type="transmembrane region" description="Helical" evidence="2">
    <location>
        <begin position="85"/>
        <end position="104"/>
    </location>
</feature>
<dbReference type="OrthoDB" id="1524472at2"/>
<dbReference type="Pfam" id="PF03703">
    <property type="entry name" value="bPH_2"/>
    <property type="match status" value="1"/>
</dbReference>
<gene>
    <name evidence="4" type="ORF">B0I10_11660</name>
</gene>
<dbReference type="Proteomes" id="UP000249518">
    <property type="component" value="Unassembled WGS sequence"/>
</dbReference>